<feature type="region of interest" description="Disordered" evidence="1">
    <location>
        <begin position="172"/>
        <end position="236"/>
    </location>
</feature>
<keyword evidence="3" id="KW-1185">Reference proteome</keyword>
<accession>A0A5E4MR69</accession>
<feature type="compositionally biased region" description="Low complexity" evidence="1">
    <location>
        <begin position="218"/>
        <end position="229"/>
    </location>
</feature>
<name>A0A5E4MR69_9HEMI</name>
<feature type="compositionally biased region" description="Polar residues" evidence="1">
    <location>
        <begin position="285"/>
        <end position="296"/>
    </location>
</feature>
<feature type="region of interest" description="Disordered" evidence="1">
    <location>
        <begin position="259"/>
        <end position="324"/>
    </location>
</feature>
<dbReference type="Proteomes" id="UP000325440">
    <property type="component" value="Unassembled WGS sequence"/>
</dbReference>
<dbReference type="EMBL" id="CABPRJ010000979">
    <property type="protein sequence ID" value="VVC33955.1"/>
    <property type="molecule type" value="Genomic_DNA"/>
</dbReference>
<reference evidence="2 3" key="1">
    <citation type="submission" date="2019-08" db="EMBL/GenBank/DDBJ databases">
        <authorList>
            <person name="Alioto T."/>
            <person name="Alioto T."/>
            <person name="Gomez Garrido J."/>
        </authorList>
    </citation>
    <scope>NUCLEOTIDE SEQUENCE [LARGE SCALE GENOMIC DNA]</scope>
</reference>
<feature type="compositionally biased region" description="Polar residues" evidence="1">
    <location>
        <begin position="262"/>
        <end position="276"/>
    </location>
</feature>
<organism evidence="2 3">
    <name type="scientific">Cinara cedri</name>
    <dbReference type="NCBI Taxonomy" id="506608"/>
    <lineage>
        <taxon>Eukaryota</taxon>
        <taxon>Metazoa</taxon>
        <taxon>Ecdysozoa</taxon>
        <taxon>Arthropoda</taxon>
        <taxon>Hexapoda</taxon>
        <taxon>Insecta</taxon>
        <taxon>Pterygota</taxon>
        <taxon>Neoptera</taxon>
        <taxon>Paraneoptera</taxon>
        <taxon>Hemiptera</taxon>
        <taxon>Sternorrhyncha</taxon>
        <taxon>Aphidomorpha</taxon>
        <taxon>Aphidoidea</taxon>
        <taxon>Aphididae</taxon>
        <taxon>Lachninae</taxon>
        <taxon>Cinara</taxon>
    </lineage>
</organism>
<feature type="compositionally biased region" description="Basic residues" evidence="1">
    <location>
        <begin position="192"/>
        <end position="217"/>
    </location>
</feature>
<feature type="compositionally biased region" description="Basic and acidic residues" evidence="1">
    <location>
        <begin position="172"/>
        <end position="187"/>
    </location>
</feature>
<evidence type="ECO:0000256" key="1">
    <source>
        <dbReference type="SAM" id="MobiDB-lite"/>
    </source>
</evidence>
<dbReference type="AlphaFoldDB" id="A0A5E4MR69"/>
<protein>
    <submittedName>
        <fullName evidence="2">Uncharacterized protein</fullName>
    </submittedName>
</protein>
<gene>
    <name evidence="2" type="ORF">CINCED_3A024561</name>
</gene>
<evidence type="ECO:0000313" key="3">
    <source>
        <dbReference type="Proteomes" id="UP000325440"/>
    </source>
</evidence>
<evidence type="ECO:0000313" key="2">
    <source>
        <dbReference type="EMBL" id="VVC33955.1"/>
    </source>
</evidence>
<sequence>MNSVSMRKKSLVEANVTRFKWTPQIEKYFLFHMINLKPFGIKKFINVLIIQDNIREQLKISIPFKCIFEYLNSRWNIEAADSKEMSNVKTSKKLFELPKQYKPLIKERLNKIKKKKVKYGVNDRTNKIKLHRGPSKTRIKSVSSVYSKNSFKGTGTSSTKVSKIEHEEIPNIRRSLRTFDKSEEKELQGPTKKTKKLTRKNNKTAIKKKASEKKKKNIQNQNKGLGKKNAVSIVKRKNRNISESSFSSDNSKQYRYLKNNRTDLNISDSSSRSVTPEITRRKTSNRSVTPETNSRKTNLRSGDKGLKSKLKKRSSQFSNIQGERYKSEMLEKPVMELKSKNLVQNKNDLKQGKNKTRGRLTADLMVAQQSPAIKPLGRRSCCYNKNA</sequence>
<proteinExistence type="predicted"/>
<dbReference type="OrthoDB" id="5595141at2759"/>